<evidence type="ECO:0000256" key="1">
    <source>
        <dbReference type="ARBA" id="ARBA00004119"/>
    </source>
</evidence>
<dbReference type="Gene3D" id="1.20.1530.20">
    <property type="match status" value="1"/>
</dbReference>
<dbReference type="Pfam" id="PF01758">
    <property type="entry name" value="SBF"/>
    <property type="match status" value="1"/>
</dbReference>
<dbReference type="AlphaFoldDB" id="A0A9D4AE51"/>
<name>A0A9D4AE51_9ROSI</name>
<protein>
    <submittedName>
        <fullName evidence="8">Uncharacterized protein</fullName>
    </submittedName>
</protein>
<keyword evidence="5 7" id="KW-1133">Transmembrane helix</keyword>
<dbReference type="OrthoDB" id="203097at2759"/>
<organism evidence="8 9">
    <name type="scientific">Gossypium stocksii</name>
    <dbReference type="NCBI Taxonomy" id="47602"/>
    <lineage>
        <taxon>Eukaryota</taxon>
        <taxon>Viridiplantae</taxon>
        <taxon>Streptophyta</taxon>
        <taxon>Embryophyta</taxon>
        <taxon>Tracheophyta</taxon>
        <taxon>Spermatophyta</taxon>
        <taxon>Magnoliopsida</taxon>
        <taxon>eudicotyledons</taxon>
        <taxon>Gunneridae</taxon>
        <taxon>Pentapetalae</taxon>
        <taxon>rosids</taxon>
        <taxon>malvids</taxon>
        <taxon>Malvales</taxon>
        <taxon>Malvaceae</taxon>
        <taxon>Malvoideae</taxon>
        <taxon>Gossypium</taxon>
    </lineage>
</organism>
<dbReference type="Proteomes" id="UP000828251">
    <property type="component" value="Unassembled WGS sequence"/>
</dbReference>
<evidence type="ECO:0000256" key="5">
    <source>
        <dbReference type="ARBA" id="ARBA00022989"/>
    </source>
</evidence>
<keyword evidence="6 7" id="KW-0472">Membrane</keyword>
<dbReference type="GO" id="GO:0009941">
    <property type="term" value="C:chloroplast envelope"/>
    <property type="evidence" value="ECO:0007669"/>
    <property type="project" value="UniProtKB-SubCell"/>
</dbReference>
<evidence type="ECO:0000313" key="9">
    <source>
        <dbReference type="Proteomes" id="UP000828251"/>
    </source>
</evidence>
<comment type="similarity">
    <text evidence="3">Belongs to the bile acid:sodium symporter (BASS) (TC 2.A.28) family.</text>
</comment>
<gene>
    <name evidence="8" type="ORF">J1N35_012216</name>
</gene>
<evidence type="ECO:0000256" key="4">
    <source>
        <dbReference type="ARBA" id="ARBA00022692"/>
    </source>
</evidence>
<dbReference type="EMBL" id="JAIQCV010000004">
    <property type="protein sequence ID" value="KAH1108448.1"/>
    <property type="molecule type" value="Genomic_DNA"/>
</dbReference>
<comment type="subcellular location">
    <subcellularLocation>
        <location evidence="2">Membrane</location>
        <topology evidence="2">Multi-pass membrane protein</topology>
    </subcellularLocation>
    <subcellularLocation>
        <location evidence="1">Plastid</location>
        <location evidence="1">Chloroplast envelope</location>
    </subcellularLocation>
</comment>
<evidence type="ECO:0000256" key="2">
    <source>
        <dbReference type="ARBA" id="ARBA00004141"/>
    </source>
</evidence>
<proteinExistence type="inferred from homology"/>
<accession>A0A9D4AE51</accession>
<comment type="caution">
    <text evidence="8">The sequence shown here is derived from an EMBL/GenBank/DDBJ whole genome shotgun (WGS) entry which is preliminary data.</text>
</comment>
<reference evidence="8 9" key="1">
    <citation type="journal article" date="2021" name="Plant Biotechnol. J.">
        <title>Multi-omics assisted identification of the key and species-specific regulatory components of drought-tolerant mechanisms in Gossypium stocksii.</title>
        <authorList>
            <person name="Yu D."/>
            <person name="Ke L."/>
            <person name="Zhang D."/>
            <person name="Wu Y."/>
            <person name="Sun Y."/>
            <person name="Mei J."/>
            <person name="Sun J."/>
            <person name="Sun Y."/>
        </authorList>
    </citation>
    <scope>NUCLEOTIDE SEQUENCE [LARGE SCALE GENOMIC DNA]</scope>
    <source>
        <strain evidence="9">cv. E1</strain>
        <tissue evidence="8">Leaf</tissue>
    </source>
</reference>
<evidence type="ECO:0000256" key="7">
    <source>
        <dbReference type="SAM" id="Phobius"/>
    </source>
</evidence>
<keyword evidence="4 7" id="KW-0812">Transmembrane</keyword>
<dbReference type="PANTHER" id="PTHR10361:SF33">
    <property type="entry name" value="SODIUM_METABOLITE COTRANSPORTER BASS3, CHLOROPLASTIC-RELATED"/>
    <property type="match status" value="1"/>
</dbReference>
<keyword evidence="9" id="KW-1185">Reference proteome</keyword>
<feature type="transmembrane region" description="Helical" evidence="7">
    <location>
        <begin position="99"/>
        <end position="125"/>
    </location>
</feature>
<dbReference type="PANTHER" id="PTHR10361">
    <property type="entry name" value="SODIUM-BILE ACID COTRANSPORTER"/>
    <property type="match status" value="1"/>
</dbReference>
<evidence type="ECO:0000256" key="6">
    <source>
        <dbReference type="ARBA" id="ARBA00023136"/>
    </source>
</evidence>
<dbReference type="InterPro" id="IPR004710">
    <property type="entry name" value="Bilac:Na_transpt"/>
</dbReference>
<dbReference type="GO" id="GO:0016020">
    <property type="term" value="C:membrane"/>
    <property type="evidence" value="ECO:0007669"/>
    <property type="project" value="UniProtKB-SubCell"/>
</dbReference>
<dbReference type="InterPro" id="IPR002657">
    <property type="entry name" value="BilAc:Na_symport/Acr3"/>
</dbReference>
<evidence type="ECO:0000256" key="3">
    <source>
        <dbReference type="ARBA" id="ARBA00006528"/>
    </source>
</evidence>
<dbReference type="InterPro" id="IPR038770">
    <property type="entry name" value="Na+/solute_symporter_sf"/>
</dbReference>
<sequence length="128" mass="13301">MHAPALGGIMLSIGIKLSLDDFALAIKRPLPLSVGLIVQYMLKPGLGVLIAKAFGMSSMFYAGFILTPCVAGAQLSSYANFLSKGDVAVSILLTSFNTIASVLLTPLLTGLLTGSVVLIDAVMMLKSI</sequence>
<feature type="transmembrane region" description="Helical" evidence="7">
    <location>
        <begin position="58"/>
        <end position="79"/>
    </location>
</feature>
<evidence type="ECO:0000313" key="8">
    <source>
        <dbReference type="EMBL" id="KAH1108448.1"/>
    </source>
</evidence>